<evidence type="ECO:0000313" key="9">
    <source>
        <dbReference type="Proteomes" id="UP000462212"/>
    </source>
</evidence>
<evidence type="ECO:0000256" key="5">
    <source>
        <dbReference type="ARBA" id="ARBA00023242"/>
    </source>
</evidence>
<feature type="compositionally biased region" description="Basic and acidic residues" evidence="6">
    <location>
        <begin position="191"/>
        <end position="202"/>
    </location>
</feature>
<organism evidence="8 9">
    <name type="scientific">Lachnellula subtilissima</name>
    <dbReference type="NCBI Taxonomy" id="602034"/>
    <lineage>
        <taxon>Eukaryota</taxon>
        <taxon>Fungi</taxon>
        <taxon>Dikarya</taxon>
        <taxon>Ascomycota</taxon>
        <taxon>Pezizomycotina</taxon>
        <taxon>Leotiomycetes</taxon>
        <taxon>Helotiales</taxon>
        <taxon>Lachnaceae</taxon>
        <taxon>Lachnellula</taxon>
    </lineage>
</organism>
<reference evidence="8 9" key="1">
    <citation type="submission" date="2018-05" db="EMBL/GenBank/DDBJ databases">
        <title>Genome sequencing and assembly of the regulated plant pathogen Lachnellula willkommii and related sister species for the development of diagnostic species identification markers.</title>
        <authorList>
            <person name="Giroux E."/>
            <person name="Bilodeau G."/>
        </authorList>
    </citation>
    <scope>NUCLEOTIDE SEQUENCE [LARGE SCALE GENOMIC DNA]</scope>
    <source>
        <strain evidence="8 9">CBS 197.66</strain>
    </source>
</reference>
<feature type="region of interest" description="Disordered" evidence="6">
    <location>
        <begin position="488"/>
        <end position="523"/>
    </location>
</feature>
<gene>
    <name evidence="8" type="ORF">LSUB1_G006106</name>
</gene>
<proteinExistence type="predicted"/>
<keyword evidence="2" id="KW-0479">Metal-binding</keyword>
<keyword evidence="4" id="KW-0862">Zinc</keyword>
<feature type="compositionally biased region" description="Basic and acidic residues" evidence="6">
    <location>
        <begin position="211"/>
        <end position="223"/>
    </location>
</feature>
<comment type="caution">
    <text evidence="8">The sequence shown here is derived from an EMBL/GenBank/DDBJ whole genome shotgun (WGS) entry which is preliminary data.</text>
</comment>
<dbReference type="SMART" id="SM01336">
    <property type="entry name" value="zf-PARP"/>
    <property type="match status" value="1"/>
</dbReference>
<evidence type="ECO:0000259" key="7">
    <source>
        <dbReference type="SMART" id="SM01336"/>
    </source>
</evidence>
<protein>
    <submittedName>
        <fullName evidence="8">PARP-type zinc finger-containing protein</fullName>
    </submittedName>
</protein>
<accession>A0A8H8RFJ0</accession>
<feature type="compositionally biased region" description="Low complexity" evidence="6">
    <location>
        <begin position="505"/>
        <end position="514"/>
    </location>
</feature>
<evidence type="ECO:0000313" key="8">
    <source>
        <dbReference type="EMBL" id="TVY33589.1"/>
    </source>
</evidence>
<feature type="compositionally biased region" description="Basic residues" evidence="6">
    <location>
        <begin position="353"/>
        <end position="362"/>
    </location>
</feature>
<dbReference type="Pfam" id="PF00645">
    <property type="entry name" value="zf-PARP"/>
    <property type="match status" value="1"/>
</dbReference>
<dbReference type="Gene3D" id="3.30.1740.10">
    <property type="entry name" value="Zinc finger, PARP-type"/>
    <property type="match status" value="1"/>
</dbReference>
<dbReference type="OrthoDB" id="429950at2759"/>
<keyword evidence="5" id="KW-0539">Nucleus</keyword>
<dbReference type="InterPro" id="IPR036957">
    <property type="entry name" value="Znf_PARP_sf"/>
</dbReference>
<dbReference type="Proteomes" id="UP000462212">
    <property type="component" value="Unassembled WGS sequence"/>
</dbReference>
<dbReference type="GO" id="GO:0008270">
    <property type="term" value="F:zinc ion binding"/>
    <property type="evidence" value="ECO:0007669"/>
    <property type="project" value="UniProtKB-KW"/>
</dbReference>
<feature type="compositionally biased region" description="Basic and acidic residues" evidence="6">
    <location>
        <begin position="253"/>
        <end position="264"/>
    </location>
</feature>
<evidence type="ECO:0000256" key="3">
    <source>
        <dbReference type="ARBA" id="ARBA00022771"/>
    </source>
</evidence>
<feature type="region of interest" description="Disordered" evidence="6">
    <location>
        <begin position="131"/>
        <end position="385"/>
    </location>
</feature>
<dbReference type="InterPro" id="IPR001510">
    <property type="entry name" value="Znf_PARP"/>
</dbReference>
<dbReference type="GO" id="GO:0005634">
    <property type="term" value="C:nucleus"/>
    <property type="evidence" value="ECO:0007669"/>
    <property type="project" value="UniProtKB-SubCell"/>
</dbReference>
<dbReference type="AlphaFoldDB" id="A0A8H8RFJ0"/>
<comment type="subcellular location">
    <subcellularLocation>
        <location evidence="1">Nucleus</location>
    </subcellularLocation>
</comment>
<dbReference type="SUPFAM" id="SSF57716">
    <property type="entry name" value="Glucocorticoid receptor-like (DNA-binding domain)"/>
    <property type="match status" value="1"/>
</dbReference>
<dbReference type="GO" id="GO:0003677">
    <property type="term" value="F:DNA binding"/>
    <property type="evidence" value="ECO:0007669"/>
    <property type="project" value="InterPro"/>
</dbReference>
<feature type="domain" description="PARP-type" evidence="7">
    <location>
        <begin position="27"/>
        <end position="127"/>
    </location>
</feature>
<feature type="compositionally biased region" description="Basic residues" evidence="6">
    <location>
        <begin position="322"/>
        <end position="331"/>
    </location>
</feature>
<feature type="non-terminal residue" evidence="8">
    <location>
        <position position="1"/>
    </location>
</feature>
<name>A0A8H8RFJ0_9HELO</name>
<dbReference type="EMBL" id="QGMJ01000775">
    <property type="protein sequence ID" value="TVY33589.1"/>
    <property type="molecule type" value="Genomic_DNA"/>
</dbReference>
<feature type="compositionally biased region" description="Basic residues" evidence="6">
    <location>
        <begin position="494"/>
        <end position="504"/>
    </location>
</feature>
<keyword evidence="3" id="KW-0863">Zinc-finger</keyword>
<feature type="compositionally biased region" description="Basic and acidic residues" evidence="6">
    <location>
        <begin position="300"/>
        <end position="311"/>
    </location>
</feature>
<keyword evidence="9" id="KW-1185">Reference proteome</keyword>
<evidence type="ECO:0000256" key="1">
    <source>
        <dbReference type="ARBA" id="ARBA00004123"/>
    </source>
</evidence>
<evidence type="ECO:0000256" key="4">
    <source>
        <dbReference type="ARBA" id="ARBA00022833"/>
    </source>
</evidence>
<sequence length="523" mass="57817">STRDGLFSVTEGVPYFKYYNGANHPIETATTGRATCVATECKKNGVKIEKDDLRFGVWVEINGNGSFRWKHWGCVTGAQIQNMREKLEDPDDPGTYRWDFLDGYDSGEKNSIDRFPDLQEKVRRVITQGFIDPEDFNGDPEMNVLGEKGLRTPASKAKARADKKKQEEEEVNESPEAEKTPKKTASKKRAKGGDESDAEEKPAKKKRTTKAKKEQNSDEEAKPVKKPRAKKVKNEEGSDEEAKPVKSRAKKVKKEEDSDEEVKPIKKSRAKNVKKEEDEEEDELSKPAPPAKKPRAKRVKKEEDVDMVKNEDDSDTPAVPAPKKRAPRGKKAVKEEEVDEQIGEAVEPVKPKAPAKKGRKRAVKDEASEEVVMTGAESSAVAEGSTLPTELDSFLGVKGERSDAVDLPSAAPAVDDIVTQIATLKKIKFNDSLLSTGRELGPDDETMIPGIKDFDLRTMFADSVNDGEIEDDQILAFLERKRDELVAELESKTTKPKNGGRGKKGTAAASSTGTSRKRTTSKA</sequence>
<evidence type="ECO:0000256" key="6">
    <source>
        <dbReference type="SAM" id="MobiDB-lite"/>
    </source>
</evidence>
<evidence type="ECO:0000256" key="2">
    <source>
        <dbReference type="ARBA" id="ARBA00022723"/>
    </source>
</evidence>
<feature type="compositionally biased region" description="Basic and acidic residues" evidence="6">
    <location>
        <begin position="232"/>
        <end position="244"/>
    </location>
</feature>